<reference evidence="1" key="1">
    <citation type="submission" date="2022-03" db="EMBL/GenBank/DDBJ databases">
        <title>Streptomyces 7R015 and 7R016 isolated from Barleria lupulina in Thailand.</title>
        <authorList>
            <person name="Kanchanasin P."/>
            <person name="Phongsopitanun W."/>
            <person name="Tanasupawat S."/>
        </authorList>
    </citation>
    <scope>NUCLEOTIDE SEQUENCE</scope>
    <source>
        <strain evidence="1">7R016</strain>
    </source>
</reference>
<comment type="caution">
    <text evidence="1">The sequence shown here is derived from an EMBL/GenBank/DDBJ whole genome shotgun (WGS) entry which is preliminary data.</text>
</comment>
<dbReference type="RefSeq" id="WP_242711846.1">
    <property type="nucleotide sequence ID" value="NZ_JALDAX010000012.1"/>
</dbReference>
<gene>
    <name evidence="1" type="ORF">MQN93_28650</name>
</gene>
<evidence type="ECO:0000313" key="2">
    <source>
        <dbReference type="Proteomes" id="UP001165270"/>
    </source>
</evidence>
<proteinExistence type="predicted"/>
<name>A0ABS9XNR0_9ACTN</name>
<evidence type="ECO:0008006" key="3">
    <source>
        <dbReference type="Google" id="ProtNLM"/>
    </source>
</evidence>
<dbReference type="EMBL" id="JALDAX010000012">
    <property type="protein sequence ID" value="MCI3243699.1"/>
    <property type="molecule type" value="Genomic_DNA"/>
</dbReference>
<accession>A0ABS9XNR0</accession>
<protein>
    <recommendedName>
        <fullName evidence="3">DUF1963 domain-containing protein</fullName>
    </recommendedName>
</protein>
<dbReference type="Proteomes" id="UP001165270">
    <property type="component" value="Unassembled WGS sequence"/>
</dbReference>
<keyword evidence="2" id="KW-1185">Reference proteome</keyword>
<organism evidence="1 2">
    <name type="scientific">Streptomyces spinosisporus</name>
    <dbReference type="NCBI Taxonomy" id="2927582"/>
    <lineage>
        <taxon>Bacteria</taxon>
        <taxon>Bacillati</taxon>
        <taxon>Actinomycetota</taxon>
        <taxon>Actinomycetes</taxon>
        <taxon>Kitasatosporales</taxon>
        <taxon>Streptomycetaceae</taxon>
        <taxon>Streptomyces</taxon>
    </lineage>
</organism>
<sequence length="407" mass="43819">MRPKEKLEQIAADAALSVPDKEARIIELLSGESDRGVAAAVDCLVETDDERAADFAAIHLALLPGAREGKTRAAERLRGAGPMVRSASRLVPWLPGELLDGFVADYVADPKAGSPLSDVIFEIGVNAPDRLRPFADKVESHFIHRSLLSGSPDELVDAFLERWREEDDDYDAIEAVALIRTPHAVRTLIAVREEFEDAEEWEILLELAGLLPDTEKSAGHPPAYLGSVVDEAESPHVMGGHVDGPVPVCPACSAPAQRVLTVAAEAVPFGLAQDASFFWYTCSCGALETTTVRVGPGERYVFYGPHGVSDPSRSIVPGKRAMALEPHPNQVGVSLEAIAGASRHQVGGLPRWVEYDAHPHCPECREAMPFLASVDSGPTPFGAMGFRGTLFCFWCNDCGVSVTQHQS</sequence>
<evidence type="ECO:0000313" key="1">
    <source>
        <dbReference type="EMBL" id="MCI3243699.1"/>
    </source>
</evidence>